<sequence>MTLNIEIWLIITRCHRPSIDMVTNGSHRDYALEYSDRKMYFDAALTALRHKLAAKSWCKALTIKPNKALLSFMARLAAVTSVVALFKMNCGMVKVPMTIWLNMSSN</sequence>
<proteinExistence type="predicted"/>
<evidence type="ECO:0000313" key="1">
    <source>
        <dbReference type="EMBL" id="CEG37252.1"/>
    </source>
</evidence>
<keyword evidence="2" id="KW-1185">Reference proteome</keyword>
<organism evidence="1 2">
    <name type="scientific">Plasmopara halstedii</name>
    <name type="common">Downy mildew of sunflower</name>
    <dbReference type="NCBI Taxonomy" id="4781"/>
    <lineage>
        <taxon>Eukaryota</taxon>
        <taxon>Sar</taxon>
        <taxon>Stramenopiles</taxon>
        <taxon>Oomycota</taxon>
        <taxon>Peronosporomycetes</taxon>
        <taxon>Peronosporales</taxon>
        <taxon>Peronosporaceae</taxon>
        <taxon>Plasmopara</taxon>
    </lineage>
</organism>
<dbReference type="AlphaFoldDB" id="A0A0P1AAH5"/>
<dbReference type="GeneID" id="36399748"/>
<dbReference type="Proteomes" id="UP000054928">
    <property type="component" value="Unassembled WGS sequence"/>
</dbReference>
<dbReference type="RefSeq" id="XP_024573621.1">
    <property type="nucleotide sequence ID" value="XM_024722556.1"/>
</dbReference>
<name>A0A0P1AAH5_PLAHL</name>
<dbReference type="EMBL" id="CCYD01000261">
    <property type="protein sequence ID" value="CEG37252.1"/>
    <property type="molecule type" value="Genomic_DNA"/>
</dbReference>
<protein>
    <submittedName>
        <fullName evidence="1">Uncharacterized protein</fullName>
    </submittedName>
</protein>
<evidence type="ECO:0000313" key="2">
    <source>
        <dbReference type="Proteomes" id="UP000054928"/>
    </source>
</evidence>
<accession>A0A0P1AAH5</accession>
<reference evidence="2" key="1">
    <citation type="submission" date="2014-09" db="EMBL/GenBank/DDBJ databases">
        <authorList>
            <person name="Sharma Rahul"/>
            <person name="Thines Marco"/>
        </authorList>
    </citation>
    <scope>NUCLEOTIDE SEQUENCE [LARGE SCALE GENOMIC DNA]</scope>
</reference>